<feature type="transmembrane region" description="Helical" evidence="9">
    <location>
        <begin position="62"/>
        <end position="81"/>
    </location>
</feature>
<comment type="function">
    <text evidence="9 10">This protein specifically catalyzes the removal of signal peptides from prolipoproteins.</text>
</comment>
<dbReference type="GO" id="GO:0006508">
    <property type="term" value="P:proteolysis"/>
    <property type="evidence" value="ECO:0007669"/>
    <property type="project" value="UniProtKB-KW"/>
</dbReference>
<accession>A0A2T6AUX8</accession>
<proteinExistence type="inferred from homology"/>
<dbReference type="EC" id="3.4.23.36" evidence="9"/>
<evidence type="ECO:0000256" key="8">
    <source>
        <dbReference type="ARBA" id="ARBA00023136"/>
    </source>
</evidence>
<evidence type="ECO:0000256" key="2">
    <source>
        <dbReference type="ARBA" id="ARBA00022475"/>
    </source>
</evidence>
<keyword evidence="4 9" id="KW-0812">Transmembrane</keyword>
<dbReference type="RefSeq" id="WP_054304274.1">
    <property type="nucleotide sequence ID" value="NZ_QBKP01000012.1"/>
</dbReference>
<dbReference type="InterPro" id="IPR001872">
    <property type="entry name" value="Peptidase_A8"/>
</dbReference>
<keyword evidence="7 9" id="KW-1133">Transmembrane helix</keyword>
<reference evidence="12 13" key="1">
    <citation type="submission" date="2018-04" db="EMBL/GenBank/DDBJ databases">
        <title>Genomic Encyclopedia of Archaeal and Bacterial Type Strains, Phase II (KMG-II): from individual species to whole genera.</title>
        <authorList>
            <person name="Goeker M."/>
        </authorList>
    </citation>
    <scope>NUCLEOTIDE SEQUENCE [LARGE SCALE GENOMIC DNA]</scope>
    <source>
        <strain evidence="12 13">DSM 21823</strain>
    </source>
</reference>
<keyword evidence="2 9" id="KW-1003">Cell membrane</keyword>
<comment type="catalytic activity">
    <reaction evidence="9 10">
        <text>Release of signal peptides from bacterial membrane prolipoproteins. Hydrolyzes -Xaa-Yaa-Zaa-|-(S,diacylglyceryl)Cys-, in which Xaa is hydrophobic (preferably Leu), and Yaa (Ala or Ser) and Zaa (Gly or Ala) have small, neutral side chains.</text>
        <dbReference type="EC" id="3.4.23.36"/>
    </reaction>
</comment>
<comment type="pathway">
    <text evidence="9">Protein modification; lipoprotein biosynthesis (signal peptide cleavage).</text>
</comment>
<feature type="transmembrane region" description="Helical" evidence="9">
    <location>
        <begin position="93"/>
        <end position="115"/>
    </location>
</feature>
<keyword evidence="3 9" id="KW-0645">Protease</keyword>
<dbReference type="Pfam" id="PF01252">
    <property type="entry name" value="Peptidase_A8"/>
    <property type="match status" value="1"/>
</dbReference>
<protein>
    <recommendedName>
        <fullName evidence="9">Lipoprotein signal peptidase</fullName>
        <ecNumber evidence="9">3.4.23.36</ecNumber>
    </recommendedName>
    <alternativeName>
        <fullName evidence="9">Prolipoprotein signal peptidase</fullName>
    </alternativeName>
    <alternativeName>
        <fullName evidence="9">Signal peptidase II</fullName>
        <shortName evidence="9">SPase II</shortName>
    </alternativeName>
</protein>
<sequence>MRRVALVALAIFLIDQITKLVVVFGLDLRARGEIDILPPLLNFRMAWNRGVNFGLMSSEGELMRWGLIILSILIVGWVWHWSAKSAHGPLARISAGVLIGGALGNVVDRVAYGAVADFLNMSCCGFDNPYAFNVADIAIFAGAAGLVLFTGDRGATSGGKPRPKRRKTP</sequence>
<dbReference type="UniPathway" id="UPA00665"/>
<dbReference type="Proteomes" id="UP000244224">
    <property type="component" value="Unassembled WGS sequence"/>
</dbReference>
<dbReference type="PRINTS" id="PR00781">
    <property type="entry name" value="LIPOSIGPTASE"/>
</dbReference>
<dbReference type="NCBIfam" id="TIGR00077">
    <property type="entry name" value="lspA"/>
    <property type="match status" value="1"/>
</dbReference>
<evidence type="ECO:0000256" key="6">
    <source>
        <dbReference type="ARBA" id="ARBA00022801"/>
    </source>
</evidence>
<dbReference type="AlphaFoldDB" id="A0A2T6AUX8"/>
<dbReference type="GO" id="GO:0005886">
    <property type="term" value="C:plasma membrane"/>
    <property type="evidence" value="ECO:0007669"/>
    <property type="project" value="UniProtKB-SubCell"/>
</dbReference>
<evidence type="ECO:0000256" key="3">
    <source>
        <dbReference type="ARBA" id="ARBA00022670"/>
    </source>
</evidence>
<evidence type="ECO:0000256" key="11">
    <source>
        <dbReference type="RuleBase" id="RU004181"/>
    </source>
</evidence>
<keyword evidence="8 9" id="KW-0472">Membrane</keyword>
<keyword evidence="13" id="KW-1185">Reference proteome</keyword>
<gene>
    <name evidence="9" type="primary">lspA</name>
    <name evidence="12" type="ORF">C8N34_11296</name>
</gene>
<comment type="caution">
    <text evidence="12">The sequence shown here is derived from an EMBL/GenBank/DDBJ whole genome shotgun (WGS) entry which is preliminary data.</text>
</comment>
<comment type="caution">
    <text evidence="9">Lacks conserved residue(s) required for the propagation of feature annotation.</text>
</comment>
<dbReference type="PROSITE" id="PS00855">
    <property type="entry name" value="SPASE_II"/>
    <property type="match status" value="1"/>
</dbReference>
<evidence type="ECO:0000256" key="7">
    <source>
        <dbReference type="ARBA" id="ARBA00022989"/>
    </source>
</evidence>
<dbReference type="OrthoDB" id="9810259at2"/>
<comment type="subcellular location">
    <subcellularLocation>
        <location evidence="9">Cell membrane</location>
        <topology evidence="9">Multi-pass membrane protein</topology>
    </subcellularLocation>
</comment>
<evidence type="ECO:0000313" key="12">
    <source>
        <dbReference type="EMBL" id="PTX47607.1"/>
    </source>
</evidence>
<name>A0A2T6AUX8_9RHOB</name>
<evidence type="ECO:0000256" key="5">
    <source>
        <dbReference type="ARBA" id="ARBA00022750"/>
    </source>
</evidence>
<keyword evidence="5 9" id="KW-0064">Aspartyl protease</keyword>
<keyword evidence="6 9" id="KW-0378">Hydrolase</keyword>
<evidence type="ECO:0000256" key="4">
    <source>
        <dbReference type="ARBA" id="ARBA00022692"/>
    </source>
</evidence>
<organism evidence="12 13">
    <name type="scientific">Gemmobacter caeni</name>
    <dbReference type="NCBI Taxonomy" id="589035"/>
    <lineage>
        <taxon>Bacteria</taxon>
        <taxon>Pseudomonadati</taxon>
        <taxon>Pseudomonadota</taxon>
        <taxon>Alphaproteobacteria</taxon>
        <taxon>Rhodobacterales</taxon>
        <taxon>Paracoccaceae</taxon>
        <taxon>Gemmobacter</taxon>
    </lineage>
</organism>
<feature type="active site" evidence="9">
    <location>
        <position position="117"/>
    </location>
</feature>
<comment type="similarity">
    <text evidence="1 9 11">Belongs to the peptidase A8 family.</text>
</comment>
<evidence type="ECO:0000256" key="10">
    <source>
        <dbReference type="RuleBase" id="RU000594"/>
    </source>
</evidence>
<evidence type="ECO:0000313" key="13">
    <source>
        <dbReference type="Proteomes" id="UP000244224"/>
    </source>
</evidence>
<feature type="active site" evidence="9">
    <location>
        <position position="136"/>
    </location>
</feature>
<evidence type="ECO:0000256" key="9">
    <source>
        <dbReference type="HAMAP-Rule" id="MF_00161"/>
    </source>
</evidence>
<dbReference type="EMBL" id="QBKP01000012">
    <property type="protein sequence ID" value="PTX47607.1"/>
    <property type="molecule type" value="Genomic_DNA"/>
</dbReference>
<dbReference type="PANTHER" id="PTHR33695">
    <property type="entry name" value="LIPOPROTEIN SIGNAL PEPTIDASE"/>
    <property type="match status" value="1"/>
</dbReference>
<feature type="transmembrane region" description="Helical" evidence="9">
    <location>
        <begin position="130"/>
        <end position="150"/>
    </location>
</feature>
<dbReference type="GO" id="GO:0004190">
    <property type="term" value="F:aspartic-type endopeptidase activity"/>
    <property type="evidence" value="ECO:0007669"/>
    <property type="project" value="UniProtKB-UniRule"/>
</dbReference>
<dbReference type="PANTHER" id="PTHR33695:SF1">
    <property type="entry name" value="LIPOPROTEIN SIGNAL PEPTIDASE"/>
    <property type="match status" value="1"/>
</dbReference>
<evidence type="ECO:0000256" key="1">
    <source>
        <dbReference type="ARBA" id="ARBA00006139"/>
    </source>
</evidence>
<dbReference type="HAMAP" id="MF_00161">
    <property type="entry name" value="LspA"/>
    <property type="match status" value="1"/>
</dbReference>